<gene>
    <name evidence="8" type="ORF">GPUH_LOCUS18413</name>
</gene>
<dbReference type="Proteomes" id="UP000271098">
    <property type="component" value="Unassembled WGS sequence"/>
</dbReference>
<comment type="similarity">
    <text evidence="2 7">Belongs to the glycogen phosphorylase family.</text>
</comment>
<dbReference type="GO" id="GO:0030170">
    <property type="term" value="F:pyridoxal phosphate binding"/>
    <property type="evidence" value="ECO:0007669"/>
    <property type="project" value="TreeGrafter"/>
</dbReference>
<organism evidence="10">
    <name type="scientific">Gongylonema pulchrum</name>
    <dbReference type="NCBI Taxonomy" id="637853"/>
    <lineage>
        <taxon>Eukaryota</taxon>
        <taxon>Metazoa</taxon>
        <taxon>Ecdysozoa</taxon>
        <taxon>Nematoda</taxon>
        <taxon>Chromadorea</taxon>
        <taxon>Rhabditida</taxon>
        <taxon>Spirurina</taxon>
        <taxon>Spiruromorpha</taxon>
        <taxon>Spiruroidea</taxon>
        <taxon>Gongylonematidae</taxon>
        <taxon>Gongylonema</taxon>
    </lineage>
</organism>
<comment type="catalytic activity">
    <reaction evidence="7">
        <text>[(1-&gt;4)-alpha-D-glucosyl](n) + phosphate = [(1-&gt;4)-alpha-D-glucosyl](n-1) + alpha-D-glucose 1-phosphate</text>
        <dbReference type="Rhea" id="RHEA:41732"/>
        <dbReference type="Rhea" id="RHEA-COMP:9584"/>
        <dbReference type="Rhea" id="RHEA-COMP:9586"/>
        <dbReference type="ChEBI" id="CHEBI:15444"/>
        <dbReference type="ChEBI" id="CHEBI:43474"/>
        <dbReference type="ChEBI" id="CHEBI:58601"/>
        <dbReference type="EC" id="2.4.1.1"/>
    </reaction>
</comment>
<dbReference type="InterPro" id="IPR000811">
    <property type="entry name" value="Glyco_trans_35"/>
</dbReference>
<dbReference type="Gene3D" id="3.40.50.2000">
    <property type="entry name" value="Glycogen Phosphorylase B"/>
    <property type="match status" value="1"/>
</dbReference>
<dbReference type="FunFam" id="3.40.50.2000:FF:000153">
    <property type="entry name" value="Alpha-1,4 glucan phosphorylase"/>
    <property type="match status" value="1"/>
</dbReference>
<proteinExistence type="inferred from homology"/>
<keyword evidence="9" id="KW-1185">Reference proteome</keyword>
<evidence type="ECO:0000313" key="10">
    <source>
        <dbReference type="WBParaSite" id="GPUH_0001843801-mRNA-1"/>
    </source>
</evidence>
<dbReference type="GO" id="GO:0008184">
    <property type="term" value="F:glycogen phosphorylase activity"/>
    <property type="evidence" value="ECO:0007669"/>
    <property type="project" value="InterPro"/>
</dbReference>
<dbReference type="PANTHER" id="PTHR11468:SF13">
    <property type="entry name" value="GLYCOGEN PHOSPHORYLASE"/>
    <property type="match status" value="1"/>
</dbReference>
<evidence type="ECO:0000256" key="5">
    <source>
        <dbReference type="ARBA" id="ARBA00022898"/>
    </source>
</evidence>
<comment type="function">
    <text evidence="7">Allosteric enzyme that catalyzes the rate-limiting step in glycogen catabolism, the phosphorolytic cleavage of glycogen to produce glucose-1-phosphate, and plays a central role in maintaining cellular and organismal glucose homeostasis.</text>
</comment>
<dbReference type="GO" id="GO:0005980">
    <property type="term" value="P:glycogen catabolic process"/>
    <property type="evidence" value="ECO:0007669"/>
    <property type="project" value="TreeGrafter"/>
</dbReference>
<name>A0A183EBS2_9BILA</name>
<dbReference type="Pfam" id="PF00343">
    <property type="entry name" value="Phosphorylase"/>
    <property type="match status" value="1"/>
</dbReference>
<keyword evidence="3 7" id="KW-0328">Glycosyltransferase</keyword>
<reference evidence="10" key="1">
    <citation type="submission" date="2016-06" db="UniProtKB">
        <authorList>
            <consortium name="WormBaseParasite"/>
        </authorList>
    </citation>
    <scope>IDENTIFICATION</scope>
</reference>
<evidence type="ECO:0000313" key="8">
    <source>
        <dbReference type="EMBL" id="VDN31685.1"/>
    </source>
</evidence>
<dbReference type="OrthoDB" id="9215500at2759"/>
<evidence type="ECO:0000256" key="3">
    <source>
        <dbReference type="ARBA" id="ARBA00022676"/>
    </source>
</evidence>
<dbReference type="EMBL" id="UYRT01086728">
    <property type="protein sequence ID" value="VDN31685.1"/>
    <property type="molecule type" value="Genomic_DNA"/>
</dbReference>
<dbReference type="SUPFAM" id="SSF53756">
    <property type="entry name" value="UDP-Glycosyltransferase/glycogen phosphorylase"/>
    <property type="match status" value="1"/>
</dbReference>
<protein>
    <recommendedName>
        <fullName evidence="7">Alpha-1,4 glucan phosphorylase</fullName>
        <ecNumber evidence="7">2.4.1.1</ecNumber>
    </recommendedName>
</protein>
<dbReference type="PANTHER" id="PTHR11468">
    <property type="entry name" value="GLYCOGEN PHOSPHORYLASE"/>
    <property type="match status" value="1"/>
</dbReference>
<keyword evidence="4 7" id="KW-0808">Transferase</keyword>
<keyword evidence="6 7" id="KW-0119">Carbohydrate metabolism</keyword>
<dbReference type="EC" id="2.4.1.1" evidence="7"/>
<evidence type="ECO:0000313" key="9">
    <source>
        <dbReference type="Proteomes" id="UP000271098"/>
    </source>
</evidence>
<evidence type="ECO:0000256" key="7">
    <source>
        <dbReference type="RuleBase" id="RU000587"/>
    </source>
</evidence>
<comment type="cofactor">
    <cofactor evidence="1 7">
        <name>pyridoxal 5'-phosphate</name>
        <dbReference type="ChEBI" id="CHEBI:597326"/>
    </cofactor>
</comment>
<evidence type="ECO:0000256" key="4">
    <source>
        <dbReference type="ARBA" id="ARBA00022679"/>
    </source>
</evidence>
<evidence type="ECO:0000256" key="1">
    <source>
        <dbReference type="ARBA" id="ARBA00001933"/>
    </source>
</evidence>
<evidence type="ECO:0000256" key="2">
    <source>
        <dbReference type="ARBA" id="ARBA00006047"/>
    </source>
</evidence>
<dbReference type="WBParaSite" id="GPUH_0001843801-mRNA-1">
    <property type="protein sequence ID" value="GPUH_0001843801-mRNA-1"/>
    <property type="gene ID" value="GPUH_0001843801"/>
</dbReference>
<keyword evidence="5 7" id="KW-0663">Pyridoxal phosphate</keyword>
<accession>A0A183EBS2</accession>
<dbReference type="GO" id="GO:0005737">
    <property type="term" value="C:cytoplasm"/>
    <property type="evidence" value="ECO:0007669"/>
    <property type="project" value="TreeGrafter"/>
</dbReference>
<dbReference type="AlphaFoldDB" id="A0A183EBS2"/>
<reference evidence="8 9" key="2">
    <citation type="submission" date="2018-11" db="EMBL/GenBank/DDBJ databases">
        <authorList>
            <consortium name="Pathogen Informatics"/>
        </authorList>
    </citation>
    <scope>NUCLEOTIDE SEQUENCE [LARGE SCALE GENOMIC DNA]</scope>
</reference>
<evidence type="ECO:0000256" key="6">
    <source>
        <dbReference type="ARBA" id="ARBA00023277"/>
    </source>
</evidence>
<sequence>MKMRLYDQMFKRVYYLSLEFYMGRTLSNTMMNIGVQAAVDEALYQACFLKCFQQRFQLGLDIEELQEIEEDAGLGNGGLGRLAACFLDSMATLGIAAYGYGLRYEYGIFKQLVKDGWQVEEPDDWLRFGNPWEKSRPEYMLPVNFYGKVEKDANGKVRKCTLFFLNHFFFLPNPSVRISLKE</sequence>